<gene>
    <name evidence="1" type="ORF">DFJ67_7273</name>
</gene>
<reference evidence="1 2" key="1">
    <citation type="submission" date="2018-08" db="EMBL/GenBank/DDBJ databases">
        <title>Sequencing the genomes of 1000 actinobacteria strains.</title>
        <authorList>
            <person name="Klenk H.-P."/>
        </authorList>
    </citation>
    <scope>NUCLEOTIDE SEQUENCE [LARGE SCALE GENOMIC DNA]</scope>
    <source>
        <strain evidence="1 2">DSM 44099</strain>
    </source>
</reference>
<dbReference type="EMBL" id="QUMQ01000001">
    <property type="protein sequence ID" value="REG01193.1"/>
    <property type="molecule type" value="Genomic_DNA"/>
</dbReference>
<proteinExistence type="predicted"/>
<accession>A0A3D9ZXB3</accession>
<sequence length="69" mass="7813">MVASHVDQSWAPPTVDGALAWVTPVYDRWLAWKRTADLTGRRYVEVKAEDLAADWPEQRRAVIPAMGYA</sequence>
<dbReference type="Proteomes" id="UP000256913">
    <property type="component" value="Unassembled WGS sequence"/>
</dbReference>
<keyword evidence="2" id="KW-1185">Reference proteome</keyword>
<evidence type="ECO:0000313" key="1">
    <source>
        <dbReference type="EMBL" id="REG01193.1"/>
    </source>
</evidence>
<dbReference type="RefSeq" id="WP_239097062.1">
    <property type="nucleotide sequence ID" value="NZ_BONB01000008.1"/>
</dbReference>
<protein>
    <submittedName>
        <fullName evidence="1">Uncharacterized protein</fullName>
    </submittedName>
</protein>
<comment type="caution">
    <text evidence="1">The sequence shown here is derived from an EMBL/GenBank/DDBJ whole genome shotgun (WGS) entry which is preliminary data.</text>
</comment>
<evidence type="ECO:0000313" key="2">
    <source>
        <dbReference type="Proteomes" id="UP000256913"/>
    </source>
</evidence>
<dbReference type="AlphaFoldDB" id="A0A3D9ZXB3"/>
<name>A0A3D9ZXB3_9ACTN</name>
<organism evidence="1 2">
    <name type="scientific">Asanoa ferruginea</name>
    <dbReference type="NCBI Taxonomy" id="53367"/>
    <lineage>
        <taxon>Bacteria</taxon>
        <taxon>Bacillati</taxon>
        <taxon>Actinomycetota</taxon>
        <taxon>Actinomycetes</taxon>
        <taxon>Micromonosporales</taxon>
        <taxon>Micromonosporaceae</taxon>
        <taxon>Asanoa</taxon>
    </lineage>
</organism>